<sequence length="321" mass="37104">MRIGGPNFSDILVKELHGNLPGDYHKPRPLPPKLLRTSVNARAKEGHMYWYMEKPPPKIRGNPLHVTSYQEARLTVNGECTLVNIERAKLQDLKTNLYLVQDGVVAPILKTPILSSMIPPIDHKIKDLKFRFNGTGKVQYSLNFQSSNETIMRHPMTNIRLTGLVPRKTKDKQDRINRGRNSSEQGGSTLPPPQICNKRCNKRHVMRRFCLSDFVIKARMESEISKNGLPRLRVRIMRLYKQGRVKINSKHQLLDKRGQEITCSCNSLKVNKVYLLLGKEDKRRRLLYLDNFSTALEWSKNGKQYVRANRKNNSCPQRRTP</sequence>
<dbReference type="Pfam" id="PF02019">
    <property type="entry name" value="WIF"/>
    <property type="match status" value="1"/>
</dbReference>
<proteinExistence type="predicted"/>
<organism evidence="9 10">
    <name type="scientific">Stylophora pistillata</name>
    <name type="common">Smooth cauliflower coral</name>
    <dbReference type="NCBI Taxonomy" id="50429"/>
    <lineage>
        <taxon>Eukaryota</taxon>
        <taxon>Metazoa</taxon>
        <taxon>Cnidaria</taxon>
        <taxon>Anthozoa</taxon>
        <taxon>Hexacorallia</taxon>
        <taxon>Scleractinia</taxon>
        <taxon>Astrocoeniina</taxon>
        <taxon>Pocilloporidae</taxon>
        <taxon>Stylophora</taxon>
    </lineage>
</organism>
<dbReference type="EMBL" id="LSMT01000210">
    <property type="protein sequence ID" value="PFX23351.1"/>
    <property type="molecule type" value="Genomic_DNA"/>
</dbReference>
<feature type="domain" description="NTR" evidence="7">
    <location>
        <begin position="196"/>
        <end position="315"/>
    </location>
</feature>
<dbReference type="InterPro" id="IPR001134">
    <property type="entry name" value="Netrin_domain"/>
</dbReference>
<evidence type="ECO:0000259" key="8">
    <source>
        <dbReference type="PROSITE" id="PS50814"/>
    </source>
</evidence>
<dbReference type="Proteomes" id="UP000225706">
    <property type="component" value="Unassembled WGS sequence"/>
</dbReference>
<accession>A0A2B4S0D4</accession>
<dbReference type="PROSITE" id="PS50814">
    <property type="entry name" value="WIF"/>
    <property type="match status" value="1"/>
</dbReference>
<dbReference type="Gene3D" id="2.60.40.2170">
    <property type="entry name" value="Wnt, WIF domain"/>
    <property type="match status" value="1"/>
</dbReference>
<keyword evidence="3" id="KW-0732">Signal</keyword>
<dbReference type="GO" id="GO:0005576">
    <property type="term" value="C:extracellular region"/>
    <property type="evidence" value="ECO:0007669"/>
    <property type="project" value="UniProtKB-SubCell"/>
</dbReference>
<dbReference type="PROSITE" id="PS50189">
    <property type="entry name" value="NTR"/>
    <property type="match status" value="1"/>
</dbReference>
<comment type="subcellular location">
    <subcellularLocation>
        <location evidence="1">Secreted</location>
    </subcellularLocation>
</comment>
<dbReference type="Gene3D" id="2.40.50.120">
    <property type="match status" value="1"/>
</dbReference>
<evidence type="ECO:0000259" key="7">
    <source>
        <dbReference type="PROSITE" id="PS50189"/>
    </source>
</evidence>
<feature type="compositionally biased region" description="Polar residues" evidence="6">
    <location>
        <begin position="179"/>
        <end position="188"/>
    </location>
</feature>
<dbReference type="InterPro" id="IPR038677">
    <property type="entry name" value="WIF_sf"/>
</dbReference>
<evidence type="ECO:0000256" key="5">
    <source>
        <dbReference type="ARBA" id="ARBA00023180"/>
    </source>
</evidence>
<feature type="domain" description="WIF" evidence="8">
    <location>
        <begin position="80"/>
        <end position="215"/>
    </location>
</feature>
<dbReference type="InterPro" id="IPR008993">
    <property type="entry name" value="TIMP-like_OB-fold"/>
</dbReference>
<comment type="caution">
    <text evidence="9">The sequence shown here is derived from an EMBL/GenBank/DDBJ whole genome shotgun (WGS) entry which is preliminary data.</text>
</comment>
<dbReference type="InterPro" id="IPR003306">
    <property type="entry name" value="WIF"/>
</dbReference>
<dbReference type="SUPFAM" id="SSF50242">
    <property type="entry name" value="TIMP-like"/>
    <property type="match status" value="1"/>
</dbReference>
<protein>
    <submittedName>
        <fullName evidence="9">Netrin-5</fullName>
    </submittedName>
</protein>
<evidence type="ECO:0000256" key="6">
    <source>
        <dbReference type="SAM" id="MobiDB-lite"/>
    </source>
</evidence>
<evidence type="ECO:0000256" key="1">
    <source>
        <dbReference type="ARBA" id="ARBA00004613"/>
    </source>
</evidence>
<keyword evidence="4" id="KW-1015">Disulfide bond</keyword>
<evidence type="ECO:0000256" key="3">
    <source>
        <dbReference type="ARBA" id="ARBA00022729"/>
    </source>
</evidence>
<dbReference type="AlphaFoldDB" id="A0A2B4S0D4"/>
<evidence type="ECO:0000256" key="4">
    <source>
        <dbReference type="ARBA" id="ARBA00023157"/>
    </source>
</evidence>
<dbReference type="InterPro" id="IPR018933">
    <property type="entry name" value="Netrin_module_non-TIMP"/>
</dbReference>
<reference evidence="10" key="1">
    <citation type="journal article" date="2017" name="bioRxiv">
        <title>Comparative analysis of the genomes of Stylophora pistillata and Acropora digitifera provides evidence for extensive differences between species of corals.</title>
        <authorList>
            <person name="Voolstra C.R."/>
            <person name="Li Y."/>
            <person name="Liew Y.J."/>
            <person name="Baumgarten S."/>
            <person name="Zoccola D."/>
            <person name="Flot J.-F."/>
            <person name="Tambutte S."/>
            <person name="Allemand D."/>
            <person name="Aranda M."/>
        </authorList>
    </citation>
    <scope>NUCLEOTIDE SEQUENCE [LARGE SCALE GENOMIC DNA]</scope>
</reference>
<evidence type="ECO:0000313" key="9">
    <source>
        <dbReference type="EMBL" id="PFX23351.1"/>
    </source>
</evidence>
<dbReference type="OrthoDB" id="8903066at2759"/>
<gene>
    <name evidence="9" type="primary">NTN5</name>
    <name evidence="9" type="ORF">AWC38_SpisGene12115</name>
</gene>
<keyword evidence="10" id="KW-1185">Reference proteome</keyword>
<evidence type="ECO:0000313" key="10">
    <source>
        <dbReference type="Proteomes" id="UP000225706"/>
    </source>
</evidence>
<keyword evidence="2" id="KW-0964">Secreted</keyword>
<feature type="region of interest" description="Disordered" evidence="6">
    <location>
        <begin position="164"/>
        <end position="195"/>
    </location>
</feature>
<dbReference type="SMART" id="SM00643">
    <property type="entry name" value="C345C"/>
    <property type="match status" value="1"/>
</dbReference>
<name>A0A2B4S0D4_STYPI</name>
<dbReference type="Pfam" id="PF01759">
    <property type="entry name" value="NTR"/>
    <property type="match status" value="1"/>
</dbReference>
<evidence type="ECO:0000256" key="2">
    <source>
        <dbReference type="ARBA" id="ARBA00022525"/>
    </source>
</evidence>
<keyword evidence="5" id="KW-0325">Glycoprotein</keyword>